<reference evidence="2 3" key="1">
    <citation type="submission" date="2020-02" db="EMBL/GenBank/DDBJ databases">
        <title>A complete genome of a marine bacterium Vibrio sp. ZWAL4003 isolated from the mangrove sediment with the ability to degrade polysaccharides.</title>
        <authorList>
            <person name="Wu J."/>
            <person name="Qu W."/>
            <person name="Zeng R."/>
        </authorList>
    </citation>
    <scope>NUCLEOTIDE SEQUENCE [LARGE SCALE GENOMIC DNA]</scope>
    <source>
        <strain evidence="2 3">ZWAL4003</strain>
    </source>
</reference>
<proteinExistence type="predicted"/>
<evidence type="ECO:0000313" key="3">
    <source>
        <dbReference type="Proteomes" id="UP000503003"/>
    </source>
</evidence>
<evidence type="ECO:0000313" key="2">
    <source>
        <dbReference type="EMBL" id="QIH41426.1"/>
    </source>
</evidence>
<accession>A0A6G7CHB5</accession>
<organism evidence="2 3">
    <name type="scientific">Vibrio ziniensis</name>
    <dbReference type="NCBI Taxonomy" id="2711221"/>
    <lineage>
        <taxon>Bacteria</taxon>
        <taxon>Pseudomonadati</taxon>
        <taxon>Pseudomonadota</taxon>
        <taxon>Gammaproteobacteria</taxon>
        <taxon>Vibrionales</taxon>
        <taxon>Vibrionaceae</taxon>
        <taxon>Vibrio</taxon>
    </lineage>
</organism>
<name>A0A6G7CHB5_9VIBR</name>
<dbReference type="EMBL" id="CP049331">
    <property type="protein sequence ID" value="QIH41426.1"/>
    <property type="molecule type" value="Genomic_DNA"/>
</dbReference>
<dbReference type="KEGG" id="vzi:G5S32_05190"/>
<evidence type="ECO:0000256" key="1">
    <source>
        <dbReference type="SAM" id="MobiDB-lite"/>
    </source>
</evidence>
<gene>
    <name evidence="2" type="ORF">G5S32_05190</name>
</gene>
<protein>
    <submittedName>
        <fullName evidence="2">Uncharacterized protein</fullName>
    </submittedName>
</protein>
<dbReference type="Proteomes" id="UP000503003">
    <property type="component" value="Chromosome 1"/>
</dbReference>
<keyword evidence="3" id="KW-1185">Reference proteome</keyword>
<sequence>MRTESFWETVNQMSLMTVNTCRVALNQGQNTDTFEREQIQFLKEKCERHLRVLDDESELALNRGNGLKPSETSCEEISHTTSEKQ</sequence>
<feature type="compositionally biased region" description="Basic and acidic residues" evidence="1">
    <location>
        <begin position="76"/>
        <end position="85"/>
    </location>
</feature>
<dbReference type="AlphaFoldDB" id="A0A6G7CHB5"/>
<feature type="region of interest" description="Disordered" evidence="1">
    <location>
        <begin position="62"/>
        <end position="85"/>
    </location>
</feature>
<dbReference type="RefSeq" id="WP_165311018.1">
    <property type="nucleotide sequence ID" value="NZ_CP049331.1"/>
</dbReference>